<dbReference type="EMBL" id="GBRH01255413">
    <property type="protein sequence ID" value="JAD42482.1"/>
    <property type="molecule type" value="Transcribed_RNA"/>
</dbReference>
<accession>A0A0A9A614</accession>
<sequence length="33" mass="3995">MEMFNSKYVLHIIPSKFLSFSRIYIQNISFVLK</sequence>
<reference evidence="1" key="1">
    <citation type="submission" date="2014-09" db="EMBL/GenBank/DDBJ databases">
        <authorList>
            <person name="Magalhaes I.L.F."/>
            <person name="Oliveira U."/>
            <person name="Santos F.R."/>
            <person name="Vidigal T.H.D.A."/>
            <person name="Brescovit A.D."/>
            <person name="Santos A.J."/>
        </authorList>
    </citation>
    <scope>NUCLEOTIDE SEQUENCE</scope>
    <source>
        <tissue evidence="1">Shoot tissue taken approximately 20 cm above the soil surface</tissue>
    </source>
</reference>
<organism evidence="1">
    <name type="scientific">Arundo donax</name>
    <name type="common">Giant reed</name>
    <name type="synonym">Donax arundinaceus</name>
    <dbReference type="NCBI Taxonomy" id="35708"/>
    <lineage>
        <taxon>Eukaryota</taxon>
        <taxon>Viridiplantae</taxon>
        <taxon>Streptophyta</taxon>
        <taxon>Embryophyta</taxon>
        <taxon>Tracheophyta</taxon>
        <taxon>Spermatophyta</taxon>
        <taxon>Magnoliopsida</taxon>
        <taxon>Liliopsida</taxon>
        <taxon>Poales</taxon>
        <taxon>Poaceae</taxon>
        <taxon>PACMAD clade</taxon>
        <taxon>Arundinoideae</taxon>
        <taxon>Arundineae</taxon>
        <taxon>Arundo</taxon>
    </lineage>
</organism>
<evidence type="ECO:0000313" key="1">
    <source>
        <dbReference type="EMBL" id="JAD42482.1"/>
    </source>
</evidence>
<proteinExistence type="predicted"/>
<dbReference type="AlphaFoldDB" id="A0A0A9A614"/>
<protein>
    <submittedName>
        <fullName evidence="1">Uncharacterized protein</fullName>
    </submittedName>
</protein>
<name>A0A0A9A614_ARUDO</name>
<reference evidence="1" key="2">
    <citation type="journal article" date="2015" name="Data Brief">
        <title>Shoot transcriptome of the giant reed, Arundo donax.</title>
        <authorList>
            <person name="Barrero R.A."/>
            <person name="Guerrero F.D."/>
            <person name="Moolhuijzen P."/>
            <person name="Goolsby J.A."/>
            <person name="Tidwell J."/>
            <person name="Bellgard S.E."/>
            <person name="Bellgard M.I."/>
        </authorList>
    </citation>
    <scope>NUCLEOTIDE SEQUENCE</scope>
    <source>
        <tissue evidence="1">Shoot tissue taken approximately 20 cm above the soil surface</tissue>
    </source>
</reference>